<reference evidence="4 5" key="1">
    <citation type="submission" date="2019-06" db="EMBL/GenBank/DDBJ databases">
        <title>Sequencing the genomes of 1000 actinobacteria strains.</title>
        <authorList>
            <person name="Klenk H.-P."/>
        </authorList>
    </citation>
    <scope>NUCLEOTIDE SEQUENCE [LARGE SCALE GENOMIC DNA]</scope>
    <source>
        <strain evidence="4 5">DSM 45511</strain>
    </source>
</reference>
<feature type="region of interest" description="Disordered" evidence="1">
    <location>
        <begin position="46"/>
        <end position="130"/>
    </location>
</feature>
<proteinExistence type="predicted"/>
<feature type="compositionally biased region" description="Polar residues" evidence="1">
    <location>
        <begin position="92"/>
        <end position="102"/>
    </location>
</feature>
<gene>
    <name evidence="4" type="ORF">FB388_3592</name>
</gene>
<protein>
    <recommendedName>
        <fullName evidence="6">DUF4129 domain-containing protein</fullName>
    </recommendedName>
</protein>
<sequence length="290" mass="29943">MHGPLGRPRVVLLAGVLGLAVAACGGGGPPASTAQATDELPAPSLTARPTVELPEISLTAPVRATTPEESPDQPPRTAVALPTRSEALLPTQDPSPATTPAQAETTGSAPATTAGPAELTPTPAAAAPAEPSSTSAASWLWWLLGLLAVGAVVIIVASARARRAGAWTARLDAVVAETTWLAHELLPNTLGSQDAAARLATWTAYRPRVDTLTISLNEVAASAPEDRRAGIDQLRAAVFELRSATDAYTTARPPADAESLGAVREAQRWTEEALRTIRRAPDSRPDQPVG</sequence>
<accession>A0A543GJG5</accession>
<dbReference type="AlphaFoldDB" id="A0A543GJG5"/>
<comment type="caution">
    <text evidence="4">The sequence shown here is derived from an EMBL/GenBank/DDBJ whole genome shotgun (WGS) entry which is preliminary data.</text>
</comment>
<name>A0A543GJG5_9PSEU</name>
<evidence type="ECO:0000256" key="1">
    <source>
        <dbReference type="SAM" id="MobiDB-lite"/>
    </source>
</evidence>
<dbReference type="EMBL" id="VFPH01000001">
    <property type="protein sequence ID" value="TQM46185.1"/>
    <property type="molecule type" value="Genomic_DNA"/>
</dbReference>
<evidence type="ECO:0000313" key="5">
    <source>
        <dbReference type="Proteomes" id="UP000319818"/>
    </source>
</evidence>
<feature type="transmembrane region" description="Helical" evidence="2">
    <location>
        <begin position="139"/>
        <end position="161"/>
    </location>
</feature>
<keyword evidence="2" id="KW-0472">Membrane</keyword>
<feature type="compositionally biased region" description="Low complexity" evidence="1">
    <location>
        <begin position="103"/>
        <end position="130"/>
    </location>
</feature>
<keyword evidence="5" id="KW-1185">Reference proteome</keyword>
<evidence type="ECO:0008006" key="6">
    <source>
        <dbReference type="Google" id="ProtNLM"/>
    </source>
</evidence>
<feature type="chain" id="PRO_5039567841" description="DUF4129 domain-containing protein" evidence="3">
    <location>
        <begin position="23"/>
        <end position="290"/>
    </location>
</feature>
<evidence type="ECO:0000256" key="2">
    <source>
        <dbReference type="SAM" id="Phobius"/>
    </source>
</evidence>
<evidence type="ECO:0000256" key="3">
    <source>
        <dbReference type="SAM" id="SignalP"/>
    </source>
</evidence>
<dbReference type="PROSITE" id="PS51257">
    <property type="entry name" value="PROKAR_LIPOPROTEIN"/>
    <property type="match status" value="1"/>
</dbReference>
<keyword evidence="2" id="KW-0812">Transmembrane</keyword>
<evidence type="ECO:0000313" key="4">
    <source>
        <dbReference type="EMBL" id="TQM46185.1"/>
    </source>
</evidence>
<keyword evidence="3" id="KW-0732">Signal</keyword>
<feature type="signal peptide" evidence="3">
    <location>
        <begin position="1"/>
        <end position="22"/>
    </location>
</feature>
<dbReference type="Proteomes" id="UP000319818">
    <property type="component" value="Unassembled WGS sequence"/>
</dbReference>
<keyword evidence="2" id="KW-1133">Transmembrane helix</keyword>
<organism evidence="4 5">
    <name type="scientific">Pseudonocardia cypriaca</name>
    <dbReference type="NCBI Taxonomy" id="882449"/>
    <lineage>
        <taxon>Bacteria</taxon>
        <taxon>Bacillati</taxon>
        <taxon>Actinomycetota</taxon>
        <taxon>Actinomycetes</taxon>
        <taxon>Pseudonocardiales</taxon>
        <taxon>Pseudonocardiaceae</taxon>
        <taxon>Pseudonocardia</taxon>
    </lineage>
</organism>